<dbReference type="RefSeq" id="WP_132203884.1">
    <property type="nucleotide sequence ID" value="NZ_SMKY01000307.1"/>
</dbReference>
<gene>
    <name evidence="3" type="ORF">E1293_39115</name>
</gene>
<feature type="domain" description="GH15-like" evidence="1">
    <location>
        <begin position="249"/>
        <end position="583"/>
    </location>
</feature>
<dbReference type="InterPro" id="IPR008928">
    <property type="entry name" value="6-hairpin_glycosidase_sf"/>
</dbReference>
<organism evidence="3 4">
    <name type="scientific">Actinomadura darangshiensis</name>
    <dbReference type="NCBI Taxonomy" id="705336"/>
    <lineage>
        <taxon>Bacteria</taxon>
        <taxon>Bacillati</taxon>
        <taxon>Actinomycetota</taxon>
        <taxon>Actinomycetes</taxon>
        <taxon>Streptosporangiales</taxon>
        <taxon>Thermomonosporaceae</taxon>
        <taxon>Actinomadura</taxon>
    </lineage>
</organism>
<feature type="domain" description="Trehalase-like N-terminal" evidence="2">
    <location>
        <begin position="18"/>
        <end position="88"/>
    </location>
</feature>
<accession>A0A4R5A3U7</accession>
<evidence type="ECO:0000259" key="2">
    <source>
        <dbReference type="Pfam" id="PF19291"/>
    </source>
</evidence>
<dbReference type="InterPro" id="IPR012341">
    <property type="entry name" value="6hp_glycosidase-like_sf"/>
</dbReference>
<dbReference type="SUPFAM" id="SSF48208">
    <property type="entry name" value="Six-hairpin glycosidases"/>
    <property type="match status" value="1"/>
</dbReference>
<comment type="caution">
    <text evidence="3">The sequence shown here is derived from an EMBL/GenBank/DDBJ whole genome shotgun (WGS) entry which is preliminary data.</text>
</comment>
<sequence>MLDDPGERDSLPKALRDYALIADGERGVLVGPHGEYAWMCFPAWDSPAAFGGLLGGAGGYVVQPASGRWVWGGYYEDHGLIWHSRWVTGDGAIVECREALARPADRDRVVILRRCRAVRGGARVRALLDVRAGDGAPRMRDLHHHAPDWTARCGGGTSVRWRGGDEAVVREGADGGPLLALTFDLAEGETRDLVLEIAEGEPRGSLDPRELWDATEKDWRQAVPDCTDTIAPRDARLAYAVLTGLTSTGGGMVAAATTALPERSNEGRNFDYRYAWIRDQCFAGRAVALHGGPPRLLRNAADFVSARILADGDRLKPAYTVTGADVPDESHPDLPGYPGADAVTGNKAGEQFQLDALGEGLLLLAAAAEYDRPGPDAAKAARAAADVVARVWTRPEAGIWETHDDLWTHSRLTCVAGLRQAARTLAGPAEADRWTTLADAILAETSRTSLTAGGRWKRAPGDDRVDAALLIPPLRGALPSDDPRTVATLRAVREDLVQEGFVYRYRVGDEALGVAEGAFTLCGFFLALAEDRQGETACALGTFERTRSGCATSGLFSEEYDVEQRQLRGNMPQAFVHALLLESAARLAS</sequence>
<keyword evidence="4" id="KW-1185">Reference proteome</keyword>
<name>A0A4R5A3U7_9ACTN</name>
<dbReference type="Proteomes" id="UP000295578">
    <property type="component" value="Unassembled WGS sequence"/>
</dbReference>
<evidence type="ECO:0000313" key="4">
    <source>
        <dbReference type="Proteomes" id="UP000295578"/>
    </source>
</evidence>
<evidence type="ECO:0000313" key="3">
    <source>
        <dbReference type="EMBL" id="TDD66553.1"/>
    </source>
</evidence>
<dbReference type="Gene3D" id="1.50.10.10">
    <property type="match status" value="1"/>
</dbReference>
<dbReference type="Pfam" id="PF00723">
    <property type="entry name" value="Glyco_hydro_15"/>
    <property type="match status" value="1"/>
</dbReference>
<dbReference type="OrthoDB" id="3902805at2"/>
<protein>
    <submittedName>
        <fullName evidence="3">Glycoside hydrolase family 15 protein</fullName>
    </submittedName>
</protein>
<dbReference type="GO" id="GO:0005993">
    <property type="term" value="P:trehalose catabolic process"/>
    <property type="evidence" value="ECO:0007669"/>
    <property type="project" value="TreeGrafter"/>
</dbReference>
<dbReference type="GO" id="GO:0015927">
    <property type="term" value="F:trehalase activity"/>
    <property type="evidence" value="ECO:0007669"/>
    <property type="project" value="TreeGrafter"/>
</dbReference>
<dbReference type="EMBL" id="SMKY01000307">
    <property type="protein sequence ID" value="TDD66553.1"/>
    <property type="molecule type" value="Genomic_DNA"/>
</dbReference>
<dbReference type="InterPro" id="IPR011613">
    <property type="entry name" value="GH15-like"/>
</dbReference>
<proteinExistence type="predicted"/>
<dbReference type="InterPro" id="IPR045582">
    <property type="entry name" value="Trehalase-like_N"/>
</dbReference>
<dbReference type="PANTHER" id="PTHR31616">
    <property type="entry name" value="TREHALASE"/>
    <property type="match status" value="1"/>
</dbReference>
<evidence type="ECO:0000259" key="1">
    <source>
        <dbReference type="Pfam" id="PF00723"/>
    </source>
</evidence>
<dbReference type="PANTHER" id="PTHR31616:SF10">
    <property type="entry name" value="TREHALASE"/>
    <property type="match status" value="1"/>
</dbReference>
<dbReference type="Pfam" id="PF19291">
    <property type="entry name" value="TREH_N"/>
    <property type="match status" value="1"/>
</dbReference>
<reference evidence="3 4" key="1">
    <citation type="submission" date="2019-03" db="EMBL/GenBank/DDBJ databases">
        <title>Draft genome sequences of novel Actinobacteria.</title>
        <authorList>
            <person name="Sahin N."/>
            <person name="Ay H."/>
            <person name="Saygin H."/>
        </authorList>
    </citation>
    <scope>NUCLEOTIDE SEQUENCE [LARGE SCALE GENOMIC DNA]</scope>
    <source>
        <strain evidence="3 4">DSM 45941</strain>
    </source>
</reference>
<dbReference type="AlphaFoldDB" id="A0A4R5A3U7"/>
<keyword evidence="3" id="KW-0378">Hydrolase</keyword>